<name>A0A2D0QKF0_ICTPU</name>
<dbReference type="GO" id="GO:0031295">
    <property type="term" value="P:T cell costimulation"/>
    <property type="evidence" value="ECO:0007669"/>
    <property type="project" value="TreeGrafter"/>
</dbReference>
<evidence type="ECO:0000256" key="10">
    <source>
        <dbReference type="ARBA" id="ARBA00023319"/>
    </source>
</evidence>
<sequence>MPLNRAATEMDCFIFLLPFLTTVCAGFTVSKPVGRVVAVRGQPVFLDCEFTPDPTSDLSSLVVTWQRVEDSRVIHSFYYQRNQLDLQSPDYRNRTSMLVSELRKGNATLRIEPVGPRDVGGYLCTASNAKGTDAAQVWLEYGAFYTEPRLSVKTNCSTVTLLYEAEGFPKPEVGWFGEDGAVLSHHTELSVDADGAGRPVGLYYLKSSHVSQSSSLNVTFTLKNQLLDQNLFKPVSITYGGQNHVCEANTTIPIVCPAVLIVLCLLCALLFLCVIVLLIKNRRTARRRSHMLTNGTASHNNGHELLRH</sequence>
<dbReference type="AlphaFoldDB" id="A0A2D0QKF0"/>
<dbReference type="RefSeq" id="XP_017318832.1">
    <property type="nucleotide sequence ID" value="XM_017463343.3"/>
</dbReference>
<dbReference type="Proteomes" id="UP000221080">
    <property type="component" value="Chromosome 3"/>
</dbReference>
<evidence type="ECO:0000256" key="5">
    <source>
        <dbReference type="ARBA" id="ARBA00022989"/>
    </source>
</evidence>
<feature type="signal peptide" evidence="12">
    <location>
        <begin position="1"/>
        <end position="26"/>
    </location>
</feature>
<keyword evidence="14" id="KW-1185">Reference proteome</keyword>
<dbReference type="InterPro" id="IPR013783">
    <property type="entry name" value="Ig-like_fold"/>
</dbReference>
<dbReference type="GO" id="GO:0006955">
    <property type="term" value="P:immune response"/>
    <property type="evidence" value="ECO:0007669"/>
    <property type="project" value="TreeGrafter"/>
</dbReference>
<feature type="domain" description="Ig-like" evidence="13">
    <location>
        <begin position="18"/>
        <end position="140"/>
    </location>
</feature>
<accession>A0A2D0QKF0</accession>
<evidence type="ECO:0000256" key="7">
    <source>
        <dbReference type="ARBA" id="ARBA00023157"/>
    </source>
</evidence>
<feature type="transmembrane region" description="Helical" evidence="11">
    <location>
        <begin position="258"/>
        <end position="279"/>
    </location>
</feature>
<protein>
    <submittedName>
        <fullName evidence="15">CD276 antigen isoform X1</fullName>
    </submittedName>
</protein>
<evidence type="ECO:0000313" key="15">
    <source>
        <dbReference type="RefSeq" id="XP_017318832.1"/>
    </source>
</evidence>
<dbReference type="PANTHER" id="PTHR25466">
    <property type="entry name" value="T-LYMPHOCYTE ACTIVATION ANTIGEN"/>
    <property type="match status" value="1"/>
</dbReference>
<keyword evidence="7" id="KW-1015">Disulfide bond</keyword>
<dbReference type="OMA" id="IKSICEV"/>
<dbReference type="PROSITE" id="PS50835">
    <property type="entry name" value="IG_LIKE"/>
    <property type="match status" value="1"/>
</dbReference>
<evidence type="ECO:0000256" key="1">
    <source>
        <dbReference type="ARBA" id="ARBA00004251"/>
    </source>
</evidence>
<evidence type="ECO:0000256" key="8">
    <source>
        <dbReference type="ARBA" id="ARBA00023170"/>
    </source>
</evidence>
<dbReference type="GO" id="GO:0009897">
    <property type="term" value="C:external side of plasma membrane"/>
    <property type="evidence" value="ECO:0007669"/>
    <property type="project" value="TreeGrafter"/>
</dbReference>
<dbReference type="GO" id="GO:0042130">
    <property type="term" value="P:negative regulation of T cell proliferation"/>
    <property type="evidence" value="ECO:0007669"/>
    <property type="project" value="TreeGrafter"/>
</dbReference>
<evidence type="ECO:0000256" key="11">
    <source>
        <dbReference type="SAM" id="Phobius"/>
    </source>
</evidence>
<keyword evidence="10" id="KW-0393">Immunoglobulin domain</keyword>
<evidence type="ECO:0000256" key="12">
    <source>
        <dbReference type="SAM" id="SignalP"/>
    </source>
</evidence>
<dbReference type="PANTHER" id="PTHR25466:SF14">
    <property type="entry name" value="BUTYROPHILIN SUBFAMILY 2 MEMBER A2-LIKE-RELATED"/>
    <property type="match status" value="1"/>
</dbReference>
<dbReference type="InterPro" id="IPR003599">
    <property type="entry name" value="Ig_sub"/>
</dbReference>
<dbReference type="InterPro" id="IPR007110">
    <property type="entry name" value="Ig-like_dom"/>
</dbReference>
<feature type="chain" id="PRO_5012903694" evidence="12">
    <location>
        <begin position="27"/>
        <end position="308"/>
    </location>
</feature>
<keyword evidence="8" id="KW-0675">Receptor</keyword>
<evidence type="ECO:0000256" key="4">
    <source>
        <dbReference type="ARBA" id="ARBA00022729"/>
    </source>
</evidence>
<evidence type="ECO:0000256" key="6">
    <source>
        <dbReference type="ARBA" id="ARBA00023136"/>
    </source>
</evidence>
<dbReference type="InterPro" id="IPR036179">
    <property type="entry name" value="Ig-like_dom_sf"/>
</dbReference>
<dbReference type="GO" id="GO:0071222">
    <property type="term" value="P:cellular response to lipopolysaccharide"/>
    <property type="evidence" value="ECO:0007669"/>
    <property type="project" value="TreeGrafter"/>
</dbReference>
<dbReference type="SUPFAM" id="SSF48726">
    <property type="entry name" value="Immunoglobulin"/>
    <property type="match status" value="1"/>
</dbReference>
<evidence type="ECO:0000313" key="14">
    <source>
        <dbReference type="Proteomes" id="UP000221080"/>
    </source>
</evidence>
<dbReference type="Pfam" id="PF07686">
    <property type="entry name" value="V-set"/>
    <property type="match status" value="1"/>
</dbReference>
<keyword evidence="5 11" id="KW-1133">Transmembrane helix</keyword>
<dbReference type="GO" id="GO:0042102">
    <property type="term" value="P:positive regulation of T cell proliferation"/>
    <property type="evidence" value="ECO:0007669"/>
    <property type="project" value="TreeGrafter"/>
</dbReference>
<keyword evidence="3 11" id="KW-0812">Transmembrane</keyword>
<gene>
    <name evidence="15" type="primary">LOC108262985</name>
</gene>
<keyword evidence="6 11" id="KW-0472">Membrane</keyword>
<dbReference type="OrthoDB" id="10055806at2759"/>
<evidence type="ECO:0000256" key="9">
    <source>
        <dbReference type="ARBA" id="ARBA00023180"/>
    </source>
</evidence>
<dbReference type="GeneID" id="108262985"/>
<reference evidence="15" key="2">
    <citation type="submission" date="2025-08" db="UniProtKB">
        <authorList>
            <consortium name="RefSeq"/>
        </authorList>
    </citation>
    <scope>IDENTIFICATION</scope>
    <source>
        <tissue evidence="15">Blood</tissue>
    </source>
</reference>
<proteinExistence type="predicted"/>
<organism evidence="14 15">
    <name type="scientific">Ictalurus punctatus</name>
    <name type="common">Channel catfish</name>
    <name type="synonym">Silurus punctatus</name>
    <dbReference type="NCBI Taxonomy" id="7998"/>
    <lineage>
        <taxon>Eukaryota</taxon>
        <taxon>Metazoa</taxon>
        <taxon>Chordata</taxon>
        <taxon>Craniata</taxon>
        <taxon>Vertebrata</taxon>
        <taxon>Euteleostomi</taxon>
        <taxon>Actinopterygii</taxon>
        <taxon>Neopterygii</taxon>
        <taxon>Teleostei</taxon>
        <taxon>Ostariophysi</taxon>
        <taxon>Siluriformes</taxon>
        <taxon>Ictaluridae</taxon>
        <taxon>Ictalurus</taxon>
    </lineage>
</organism>
<dbReference type="KEGG" id="ipu:108262985"/>
<dbReference type="InterPro" id="IPR051713">
    <property type="entry name" value="T-cell_Activation_Regulation"/>
</dbReference>
<keyword evidence="9" id="KW-0325">Glycoprotein</keyword>
<dbReference type="FunFam" id="2.60.40.10:FF:000142">
    <property type="entry name" value="V-set domain-containing T-cell activation inhibitor 1"/>
    <property type="match status" value="1"/>
</dbReference>
<keyword evidence="2" id="KW-1003">Cell membrane</keyword>
<evidence type="ECO:0000256" key="2">
    <source>
        <dbReference type="ARBA" id="ARBA00022475"/>
    </source>
</evidence>
<dbReference type="SMART" id="SM00408">
    <property type="entry name" value="IGc2"/>
    <property type="match status" value="1"/>
</dbReference>
<dbReference type="GO" id="GO:0007166">
    <property type="term" value="P:cell surface receptor signaling pathway"/>
    <property type="evidence" value="ECO:0007669"/>
    <property type="project" value="TreeGrafter"/>
</dbReference>
<reference evidence="14" key="1">
    <citation type="journal article" date="2016" name="Nat. Commun.">
        <title>The channel catfish genome sequence provides insights into the evolution of scale formation in teleosts.</title>
        <authorList>
            <person name="Liu Z."/>
            <person name="Liu S."/>
            <person name="Yao J."/>
            <person name="Bao L."/>
            <person name="Zhang J."/>
            <person name="Li Y."/>
            <person name="Jiang C."/>
            <person name="Sun L."/>
            <person name="Wang R."/>
            <person name="Zhang Y."/>
            <person name="Zhou T."/>
            <person name="Zeng Q."/>
            <person name="Fu Q."/>
            <person name="Gao S."/>
            <person name="Li N."/>
            <person name="Koren S."/>
            <person name="Jiang Y."/>
            <person name="Zimin A."/>
            <person name="Xu P."/>
            <person name="Phillippy A.M."/>
            <person name="Geng X."/>
            <person name="Song L."/>
            <person name="Sun F."/>
            <person name="Li C."/>
            <person name="Wang X."/>
            <person name="Chen A."/>
            <person name="Jin Y."/>
            <person name="Yuan Z."/>
            <person name="Yang Y."/>
            <person name="Tan S."/>
            <person name="Peatman E."/>
            <person name="Lu J."/>
            <person name="Qin Z."/>
            <person name="Dunham R."/>
            <person name="Li Z."/>
            <person name="Sonstegard T."/>
            <person name="Feng J."/>
            <person name="Danzmann R.G."/>
            <person name="Schroeder S."/>
            <person name="Scheffler B."/>
            <person name="Duke M.V."/>
            <person name="Ballard L."/>
            <person name="Kucuktas H."/>
            <person name="Kaltenboeck L."/>
            <person name="Liu H."/>
            <person name="Armbruster J."/>
            <person name="Xie Y."/>
            <person name="Kirby M.L."/>
            <person name="Tian Y."/>
            <person name="Flanagan M.E."/>
            <person name="Mu W."/>
            <person name="Waldbieser G.C."/>
        </authorList>
    </citation>
    <scope>NUCLEOTIDE SEQUENCE [LARGE SCALE GENOMIC DNA]</scope>
    <source>
        <strain evidence="14">SDA103</strain>
    </source>
</reference>
<dbReference type="InterPro" id="IPR013106">
    <property type="entry name" value="Ig_V-set"/>
</dbReference>
<evidence type="ECO:0000256" key="3">
    <source>
        <dbReference type="ARBA" id="ARBA00022692"/>
    </source>
</evidence>
<keyword evidence="4 12" id="KW-0732">Signal</keyword>
<dbReference type="SMART" id="SM00409">
    <property type="entry name" value="IG"/>
    <property type="match status" value="1"/>
</dbReference>
<evidence type="ECO:0000259" key="13">
    <source>
        <dbReference type="PROSITE" id="PS50835"/>
    </source>
</evidence>
<comment type="subcellular location">
    <subcellularLocation>
        <location evidence="1">Cell membrane</location>
        <topology evidence="1">Single-pass type I membrane protein</topology>
    </subcellularLocation>
</comment>
<dbReference type="Gene3D" id="2.60.40.10">
    <property type="entry name" value="Immunoglobulins"/>
    <property type="match status" value="2"/>
</dbReference>
<dbReference type="InterPro" id="IPR003598">
    <property type="entry name" value="Ig_sub2"/>
</dbReference>